<organism evidence="1 2">
    <name type="scientific">Symbiodinium natans</name>
    <dbReference type="NCBI Taxonomy" id="878477"/>
    <lineage>
        <taxon>Eukaryota</taxon>
        <taxon>Sar</taxon>
        <taxon>Alveolata</taxon>
        <taxon>Dinophyceae</taxon>
        <taxon>Suessiales</taxon>
        <taxon>Symbiodiniaceae</taxon>
        <taxon>Symbiodinium</taxon>
    </lineage>
</organism>
<gene>
    <name evidence="1" type="primary">hemA</name>
    <name evidence="1" type="ORF">SNAT2548_LOCUS1953</name>
</gene>
<reference evidence="1" key="1">
    <citation type="submission" date="2021-02" db="EMBL/GenBank/DDBJ databases">
        <authorList>
            <person name="Dougan E. K."/>
            <person name="Rhodes N."/>
            <person name="Thang M."/>
            <person name="Chan C."/>
        </authorList>
    </citation>
    <scope>NUCLEOTIDE SEQUENCE</scope>
</reference>
<evidence type="ECO:0000313" key="2">
    <source>
        <dbReference type="Proteomes" id="UP000604046"/>
    </source>
</evidence>
<dbReference type="AlphaFoldDB" id="A0A812HV26"/>
<keyword evidence="2" id="KW-1185">Reference proteome</keyword>
<name>A0A812HV26_9DINO</name>
<dbReference type="EMBL" id="CAJNDS010000113">
    <property type="protein sequence ID" value="CAE6961023.1"/>
    <property type="molecule type" value="Genomic_DNA"/>
</dbReference>
<dbReference type="Proteomes" id="UP000604046">
    <property type="component" value="Unassembled WGS sequence"/>
</dbReference>
<proteinExistence type="predicted"/>
<sequence length="243" mass="27702">MGSTDEALLNDYVLTWMAALFELTMYARYLRSSPAKLALLVLPDDGAEHYQKQVQERVLQECQKEWQTILALEEHPVMNNVLKKLCPHTRFRCLREPLTCLEQHSFKMSDDVREMILAWHPKVSHSANVEGVFNGLEDTVKRAMKSNNPSLPNIQCSAIRAVHRKLCQGDASPQGVALAPPDFEGQEIRNIRPNVFKPESFQGSSLFRMEDILKPFGSTSAFYHNKVNLNYLRAFILASEILL</sequence>
<protein>
    <submittedName>
        <fullName evidence="1">HemA protein</fullName>
    </submittedName>
</protein>
<evidence type="ECO:0000313" key="1">
    <source>
        <dbReference type="EMBL" id="CAE6961023.1"/>
    </source>
</evidence>
<dbReference type="OrthoDB" id="427232at2759"/>
<accession>A0A812HV26</accession>
<comment type="caution">
    <text evidence="1">The sequence shown here is derived from an EMBL/GenBank/DDBJ whole genome shotgun (WGS) entry which is preliminary data.</text>
</comment>